<dbReference type="PANTHER" id="PTHR11161">
    <property type="entry name" value="O-ACYLTRANSFERASE"/>
    <property type="match status" value="1"/>
</dbReference>
<accession>A0AA35SBR1</accession>
<feature type="transmembrane region" description="Helical" evidence="2">
    <location>
        <begin position="617"/>
        <end position="637"/>
    </location>
</feature>
<gene>
    <name evidence="5" type="ORF">GBAR_LOCUS15556</name>
</gene>
<feature type="compositionally biased region" description="Basic and acidic residues" evidence="1">
    <location>
        <begin position="738"/>
        <end position="747"/>
    </location>
</feature>
<feature type="transmembrane region" description="Helical" evidence="2">
    <location>
        <begin position="215"/>
        <end position="239"/>
    </location>
</feature>
<feature type="transmembrane region" description="Helical" evidence="2">
    <location>
        <begin position="406"/>
        <end position="423"/>
    </location>
</feature>
<feature type="region of interest" description="Disordered" evidence="1">
    <location>
        <begin position="738"/>
        <end position="760"/>
    </location>
</feature>
<dbReference type="PANTHER" id="PTHR11161:SF0">
    <property type="entry name" value="O-ACYLTRANSFERASE LIKE PROTEIN"/>
    <property type="match status" value="1"/>
</dbReference>
<sequence length="760" mass="84564">MAGNTQKFVFATCLLLAVSLSKVGSQLPTWAVNPLQPDPYHPATLKVGQTNFAEVLRDLSAALQETQRSRGDSSLAGTQCANDFKAMSQDKDAQNISKAERALDAFGKPGPYILEGNLRLTGSFDECLDITGELTKFCILPLVPGVVLGDGSFESFNNLTLLADICVPRSCNTSDFEKYVAEVNAYLAKYSFGVHYTSDPTICEDTKRIPFSGGAIAMIVVCAIFALLSLIGTAVDLGVKTIRDLSKKPELAKIFKRTTPACNSDGEDSPLLGGVPKKEDDIFASFEKPLEFVTAFSIIKNVNTIFSTKMPPTAITSLNGIRVLSIGWVILAHTFLWSLTTQALKDPLYAIEHITHRFSFQAMSNGFFAVDSFFFLSGALVAFLTLREMERKNGRFPVITYYLHRYLRLTMVYAFLLFFWWTLTVHLGNGPTWNKVAGVDSNLQNNCEKYWWTNFLYINNLYPWGLKDECMGWTWYLSNDMQFYILAPLIIIPLYFSFPVGLLISGVLIIVTIVANGAIAGVKEFQANMIQFESGGEDNDIYIKPYTRAGPYIVGLVLGYVLFKKVRINIHWLADWLIYRVVLIVAGGCLFSSLYGLYSSWGRGGLSLTENVSYFMFSRFVWAFGLALLVFTCHNGYGRVINAFLSMGFWVPLSRLTYTAYLIHPIILTAVFSTLREPFTYSDYIMTVYGIAMVVLSFGAAGVVAVFVEFPLSNLEMAIFKAAGLKLRESTRNVESQKKDVRLEARNSKPTSPINEGSKA</sequence>
<keyword evidence="2" id="KW-1133">Transmembrane helix</keyword>
<dbReference type="EMBL" id="CASHTH010002262">
    <property type="protein sequence ID" value="CAI8027165.1"/>
    <property type="molecule type" value="Genomic_DNA"/>
</dbReference>
<feature type="chain" id="PRO_5041238974" evidence="3">
    <location>
        <begin position="26"/>
        <end position="760"/>
    </location>
</feature>
<evidence type="ECO:0000256" key="3">
    <source>
        <dbReference type="SAM" id="SignalP"/>
    </source>
</evidence>
<evidence type="ECO:0000313" key="6">
    <source>
        <dbReference type="Proteomes" id="UP001174909"/>
    </source>
</evidence>
<feature type="transmembrane region" description="Helical" evidence="2">
    <location>
        <begin position="319"/>
        <end position="339"/>
    </location>
</feature>
<evidence type="ECO:0000256" key="2">
    <source>
        <dbReference type="SAM" id="Phobius"/>
    </source>
</evidence>
<dbReference type="InterPro" id="IPR002656">
    <property type="entry name" value="Acyl_transf_3_dom"/>
</dbReference>
<dbReference type="Pfam" id="PF01757">
    <property type="entry name" value="Acyl_transf_3"/>
    <property type="match status" value="1"/>
</dbReference>
<keyword evidence="2" id="KW-0472">Membrane</keyword>
<feature type="transmembrane region" description="Helical" evidence="2">
    <location>
        <begin position="577"/>
        <end position="597"/>
    </location>
</feature>
<dbReference type="InterPro" id="IPR006621">
    <property type="entry name" value="Nose-resist-to-fluoxetine_N"/>
</dbReference>
<comment type="caution">
    <text evidence="5">The sequence shown here is derived from an EMBL/GenBank/DDBJ whole genome shotgun (WGS) entry which is preliminary data.</text>
</comment>
<evidence type="ECO:0000259" key="4">
    <source>
        <dbReference type="SMART" id="SM00703"/>
    </source>
</evidence>
<feature type="transmembrane region" description="Helical" evidence="2">
    <location>
        <begin position="684"/>
        <end position="708"/>
    </location>
</feature>
<dbReference type="Pfam" id="PF20146">
    <property type="entry name" value="NRF"/>
    <property type="match status" value="1"/>
</dbReference>
<name>A0AA35SBR1_GEOBA</name>
<feature type="transmembrane region" description="Helical" evidence="2">
    <location>
        <begin position="483"/>
        <end position="515"/>
    </location>
</feature>
<reference evidence="5" key="1">
    <citation type="submission" date="2023-03" db="EMBL/GenBank/DDBJ databases">
        <authorList>
            <person name="Steffen K."/>
            <person name="Cardenas P."/>
        </authorList>
    </citation>
    <scope>NUCLEOTIDE SEQUENCE</scope>
</reference>
<keyword evidence="3" id="KW-0732">Signal</keyword>
<dbReference type="InterPro" id="IPR052728">
    <property type="entry name" value="O2_lipid_transport_reg"/>
</dbReference>
<keyword evidence="6" id="KW-1185">Reference proteome</keyword>
<proteinExistence type="predicted"/>
<dbReference type="GO" id="GO:0016747">
    <property type="term" value="F:acyltransferase activity, transferring groups other than amino-acyl groups"/>
    <property type="evidence" value="ECO:0007669"/>
    <property type="project" value="InterPro"/>
</dbReference>
<organism evidence="5 6">
    <name type="scientific">Geodia barretti</name>
    <name type="common">Barrett's horny sponge</name>
    <dbReference type="NCBI Taxonomy" id="519541"/>
    <lineage>
        <taxon>Eukaryota</taxon>
        <taxon>Metazoa</taxon>
        <taxon>Porifera</taxon>
        <taxon>Demospongiae</taxon>
        <taxon>Heteroscleromorpha</taxon>
        <taxon>Tetractinellida</taxon>
        <taxon>Astrophorina</taxon>
        <taxon>Geodiidae</taxon>
        <taxon>Geodia</taxon>
    </lineage>
</organism>
<keyword evidence="2" id="KW-0812">Transmembrane</keyword>
<protein>
    <submittedName>
        <fullName evidence="5">Nose resistant to fluoxetine protein 6</fullName>
    </submittedName>
</protein>
<evidence type="ECO:0000256" key="1">
    <source>
        <dbReference type="SAM" id="MobiDB-lite"/>
    </source>
</evidence>
<dbReference type="AlphaFoldDB" id="A0AA35SBR1"/>
<feature type="transmembrane region" description="Helical" evidence="2">
    <location>
        <begin position="649"/>
        <end position="672"/>
    </location>
</feature>
<evidence type="ECO:0000313" key="5">
    <source>
        <dbReference type="EMBL" id="CAI8027165.1"/>
    </source>
</evidence>
<feature type="transmembrane region" description="Helical" evidence="2">
    <location>
        <begin position="366"/>
        <end position="386"/>
    </location>
</feature>
<dbReference type="Proteomes" id="UP001174909">
    <property type="component" value="Unassembled WGS sequence"/>
</dbReference>
<dbReference type="SMART" id="SM00703">
    <property type="entry name" value="NRF"/>
    <property type="match status" value="1"/>
</dbReference>
<feature type="signal peptide" evidence="3">
    <location>
        <begin position="1"/>
        <end position="25"/>
    </location>
</feature>
<feature type="compositionally biased region" description="Polar residues" evidence="1">
    <location>
        <begin position="748"/>
        <end position="760"/>
    </location>
</feature>
<feature type="domain" description="Nose resistant-to-fluoxetine protein N-terminal" evidence="4">
    <location>
        <begin position="77"/>
        <end position="209"/>
    </location>
</feature>